<evidence type="ECO:0000313" key="2">
    <source>
        <dbReference type="Proteomes" id="UP001596506"/>
    </source>
</evidence>
<name>A0ABW2J0G4_9GAMM</name>
<sequence length="167" mass="18635">LSAWRIVMEDIATTPCSTDAVRPVVTDSVTRGVLRFFMDLGFAPMTEIPLTNGRRVDVLALDRRGKAVIVEVKSSVADYRADRKWTEYLDYCEEFYFAVDASFPRELFDESDSLPETVGVIVADSYGADILRPAAVRPVNAARRKTLTLRMARAGAQRLSSQMIGRP</sequence>
<proteinExistence type="predicted"/>
<dbReference type="RefSeq" id="WP_318276959.1">
    <property type="nucleotide sequence ID" value="NZ_JBHTBD010000037.1"/>
</dbReference>
<accession>A0ABW2J0G4</accession>
<evidence type="ECO:0000313" key="1">
    <source>
        <dbReference type="EMBL" id="MFC7296798.1"/>
    </source>
</evidence>
<comment type="caution">
    <text evidence="1">The sequence shown here is derived from an EMBL/GenBank/DDBJ whole genome shotgun (WGS) entry which is preliminary data.</text>
</comment>
<dbReference type="InterPro" id="IPR011856">
    <property type="entry name" value="tRNA_endonuc-like_dom_sf"/>
</dbReference>
<dbReference type="PIRSF" id="PIRSF031796">
    <property type="entry name" value="UPC031796"/>
    <property type="match status" value="1"/>
</dbReference>
<gene>
    <name evidence="1" type="ORF">ACFQQA_19005</name>
</gene>
<dbReference type="Gene3D" id="3.40.1350.10">
    <property type="match status" value="1"/>
</dbReference>
<dbReference type="EMBL" id="JBHTBD010000037">
    <property type="protein sequence ID" value="MFC7296798.1"/>
    <property type="molecule type" value="Genomic_DNA"/>
</dbReference>
<organism evidence="1 2">
    <name type="scientific">Marinobacter aromaticivorans</name>
    <dbReference type="NCBI Taxonomy" id="1494078"/>
    <lineage>
        <taxon>Bacteria</taxon>
        <taxon>Pseudomonadati</taxon>
        <taxon>Pseudomonadota</taxon>
        <taxon>Gammaproteobacteria</taxon>
        <taxon>Pseudomonadales</taxon>
        <taxon>Marinobacteraceae</taxon>
        <taxon>Marinobacter</taxon>
    </lineage>
</organism>
<dbReference type="InterPro" id="IPR009394">
    <property type="entry name" value="MmcB-like"/>
</dbReference>
<keyword evidence="2" id="KW-1185">Reference proteome</keyword>
<feature type="non-terminal residue" evidence="1">
    <location>
        <position position="1"/>
    </location>
</feature>
<reference evidence="2" key="1">
    <citation type="journal article" date="2019" name="Int. J. Syst. Evol. Microbiol.">
        <title>The Global Catalogue of Microorganisms (GCM) 10K type strain sequencing project: providing services to taxonomists for standard genome sequencing and annotation.</title>
        <authorList>
            <consortium name="The Broad Institute Genomics Platform"/>
            <consortium name="The Broad Institute Genome Sequencing Center for Infectious Disease"/>
            <person name="Wu L."/>
            <person name="Ma J."/>
        </authorList>
    </citation>
    <scope>NUCLEOTIDE SEQUENCE [LARGE SCALE GENOMIC DNA]</scope>
    <source>
        <strain evidence="2">CCUG 60559</strain>
    </source>
</reference>
<protein>
    <submittedName>
        <fullName evidence="1">MmcB family DNA repair protein</fullName>
    </submittedName>
</protein>
<dbReference type="Pfam" id="PF06319">
    <property type="entry name" value="MmcB-like"/>
    <property type="match status" value="1"/>
</dbReference>
<dbReference type="Proteomes" id="UP001596506">
    <property type="component" value="Unassembled WGS sequence"/>
</dbReference>